<keyword evidence="16" id="KW-1185">Reference proteome</keyword>
<keyword evidence="4 15" id="KW-0575">Peroxidase</keyword>
<comment type="subunit">
    <text evidence="2">Monomer.</text>
</comment>
<evidence type="ECO:0000256" key="2">
    <source>
        <dbReference type="ARBA" id="ARBA00011245"/>
    </source>
</evidence>
<dbReference type="EC" id="1.11.1.24" evidence="3"/>
<dbReference type="Proteomes" id="UP000661691">
    <property type="component" value="Unassembled WGS sequence"/>
</dbReference>
<comment type="similarity">
    <text evidence="10">Belongs to the peroxiredoxin family. BCP/PrxQ subfamily.</text>
</comment>
<comment type="catalytic activity">
    <reaction evidence="12">
        <text>a hydroperoxide + [thioredoxin]-dithiol = an alcohol + [thioredoxin]-disulfide + H2O</text>
        <dbReference type="Rhea" id="RHEA:62620"/>
        <dbReference type="Rhea" id="RHEA-COMP:10698"/>
        <dbReference type="Rhea" id="RHEA-COMP:10700"/>
        <dbReference type="ChEBI" id="CHEBI:15377"/>
        <dbReference type="ChEBI" id="CHEBI:29950"/>
        <dbReference type="ChEBI" id="CHEBI:30879"/>
        <dbReference type="ChEBI" id="CHEBI:35924"/>
        <dbReference type="ChEBI" id="CHEBI:50058"/>
        <dbReference type="EC" id="1.11.1.24"/>
    </reaction>
</comment>
<dbReference type="InterPro" id="IPR036249">
    <property type="entry name" value="Thioredoxin-like_sf"/>
</dbReference>
<dbReference type="CDD" id="cd03017">
    <property type="entry name" value="PRX_BCP"/>
    <property type="match status" value="1"/>
</dbReference>
<reference evidence="16" key="1">
    <citation type="submission" date="2022-10" db="EMBL/GenBank/DDBJ databases">
        <title>A novel bacterium of genus Hazenella, isolated from South China Sea.</title>
        <authorList>
            <person name="Huang H."/>
            <person name="Mo K."/>
            <person name="Hu Y."/>
        </authorList>
    </citation>
    <scope>NUCLEOTIDE SEQUENCE [LARGE SCALE GENOMIC DNA]</scope>
    <source>
        <strain evidence="16">IB182357</strain>
    </source>
</reference>
<dbReference type="GO" id="GO:0034599">
    <property type="term" value="P:cellular response to oxidative stress"/>
    <property type="evidence" value="ECO:0007669"/>
    <property type="project" value="TreeGrafter"/>
</dbReference>
<dbReference type="NCBIfam" id="NF006960">
    <property type="entry name" value="PRK09437.1"/>
    <property type="match status" value="1"/>
</dbReference>
<dbReference type="EMBL" id="JACXAH010000038">
    <property type="protein sequence ID" value="MBD1373803.1"/>
    <property type="molecule type" value="Genomic_DNA"/>
</dbReference>
<proteinExistence type="inferred from homology"/>
<evidence type="ECO:0000256" key="13">
    <source>
        <dbReference type="PIRSR" id="PIRSR000239-1"/>
    </source>
</evidence>
<dbReference type="GO" id="GO:0045454">
    <property type="term" value="P:cell redox homeostasis"/>
    <property type="evidence" value="ECO:0007669"/>
    <property type="project" value="TreeGrafter"/>
</dbReference>
<feature type="domain" description="Thioredoxin" evidence="14">
    <location>
        <begin position="1"/>
        <end position="154"/>
    </location>
</feature>
<evidence type="ECO:0000256" key="3">
    <source>
        <dbReference type="ARBA" id="ARBA00013017"/>
    </source>
</evidence>
<dbReference type="GO" id="GO:0005737">
    <property type="term" value="C:cytoplasm"/>
    <property type="evidence" value="ECO:0007669"/>
    <property type="project" value="TreeGrafter"/>
</dbReference>
<evidence type="ECO:0000259" key="14">
    <source>
        <dbReference type="PROSITE" id="PS51352"/>
    </source>
</evidence>
<dbReference type="PANTHER" id="PTHR42801">
    <property type="entry name" value="THIOREDOXIN-DEPENDENT PEROXIDE REDUCTASE"/>
    <property type="match status" value="1"/>
</dbReference>
<evidence type="ECO:0000313" key="16">
    <source>
        <dbReference type="Proteomes" id="UP000661691"/>
    </source>
</evidence>
<dbReference type="InterPro" id="IPR013766">
    <property type="entry name" value="Thioredoxin_domain"/>
</dbReference>
<dbReference type="FunFam" id="3.40.30.10:FF:000007">
    <property type="entry name" value="Thioredoxin-dependent thiol peroxidase"/>
    <property type="match status" value="1"/>
</dbReference>
<accession>A0A926NIC5</accession>
<dbReference type="AlphaFoldDB" id="A0A926NIC5"/>
<gene>
    <name evidence="15" type="primary">bcp</name>
    <name evidence="15" type="ORF">IC620_15775</name>
</gene>
<evidence type="ECO:0000313" key="15">
    <source>
        <dbReference type="EMBL" id="MBD1373803.1"/>
    </source>
</evidence>
<dbReference type="GO" id="GO:0008379">
    <property type="term" value="F:thioredoxin peroxidase activity"/>
    <property type="evidence" value="ECO:0007669"/>
    <property type="project" value="TreeGrafter"/>
</dbReference>
<comment type="caution">
    <text evidence="15">The sequence shown here is derived from an EMBL/GenBank/DDBJ whole genome shotgun (WGS) entry which is preliminary data.</text>
</comment>
<evidence type="ECO:0000256" key="12">
    <source>
        <dbReference type="ARBA" id="ARBA00049091"/>
    </source>
</evidence>
<dbReference type="RefSeq" id="WP_191140763.1">
    <property type="nucleotide sequence ID" value="NZ_JACXAG020000008.1"/>
</dbReference>
<comment type="function">
    <text evidence="1">Thiol-specific peroxidase that catalyzes the reduction of hydrogen peroxide and organic hydroperoxides to water and alcohols, respectively. Plays a role in cell protection against oxidative stress by detoxifying peroxides and as sensor of hydrogen peroxide-mediated signaling events.</text>
</comment>
<dbReference type="Pfam" id="PF00578">
    <property type="entry name" value="AhpC-TSA"/>
    <property type="match status" value="1"/>
</dbReference>
<evidence type="ECO:0000256" key="7">
    <source>
        <dbReference type="ARBA" id="ARBA00023157"/>
    </source>
</evidence>
<dbReference type="PROSITE" id="PS51352">
    <property type="entry name" value="THIOREDOXIN_2"/>
    <property type="match status" value="1"/>
</dbReference>
<keyword evidence="8" id="KW-0676">Redox-active center</keyword>
<dbReference type="InterPro" id="IPR000866">
    <property type="entry name" value="AhpC/TSA"/>
</dbReference>
<evidence type="ECO:0000256" key="11">
    <source>
        <dbReference type="ARBA" id="ARBA00041373"/>
    </source>
</evidence>
<keyword evidence="7" id="KW-1015">Disulfide bond</keyword>
<evidence type="ECO:0000256" key="5">
    <source>
        <dbReference type="ARBA" id="ARBA00022862"/>
    </source>
</evidence>
<keyword evidence="6" id="KW-0560">Oxidoreductase</keyword>
<dbReference type="InterPro" id="IPR050924">
    <property type="entry name" value="Peroxiredoxin_BCP/PrxQ"/>
</dbReference>
<protein>
    <recommendedName>
        <fullName evidence="3">thioredoxin-dependent peroxiredoxin</fullName>
        <ecNumber evidence="3">1.11.1.24</ecNumber>
    </recommendedName>
    <alternativeName>
        <fullName evidence="11">Bacterioferritin comigratory protein</fullName>
    </alternativeName>
    <alternativeName>
        <fullName evidence="9">Thioredoxin peroxidase</fullName>
    </alternativeName>
</protein>
<evidence type="ECO:0000256" key="9">
    <source>
        <dbReference type="ARBA" id="ARBA00032824"/>
    </source>
</evidence>
<name>A0A926NIC5_9BACL</name>
<evidence type="ECO:0000256" key="6">
    <source>
        <dbReference type="ARBA" id="ARBA00023002"/>
    </source>
</evidence>
<evidence type="ECO:0000256" key="4">
    <source>
        <dbReference type="ARBA" id="ARBA00022559"/>
    </source>
</evidence>
<evidence type="ECO:0000256" key="8">
    <source>
        <dbReference type="ARBA" id="ARBA00023284"/>
    </source>
</evidence>
<dbReference type="Gene3D" id="3.40.30.10">
    <property type="entry name" value="Glutaredoxin"/>
    <property type="match status" value="1"/>
</dbReference>
<feature type="active site" description="Cysteine sulfenic acid (-SOH) intermediate; for peroxidase activity" evidence="13">
    <location>
        <position position="43"/>
    </location>
</feature>
<dbReference type="PIRSF" id="PIRSF000239">
    <property type="entry name" value="AHPC"/>
    <property type="match status" value="1"/>
</dbReference>
<dbReference type="SUPFAM" id="SSF52833">
    <property type="entry name" value="Thioredoxin-like"/>
    <property type="match status" value="1"/>
</dbReference>
<dbReference type="InterPro" id="IPR024706">
    <property type="entry name" value="Peroxiredoxin_AhpC-typ"/>
</dbReference>
<keyword evidence="5" id="KW-0049">Antioxidant</keyword>
<evidence type="ECO:0000256" key="10">
    <source>
        <dbReference type="ARBA" id="ARBA00038489"/>
    </source>
</evidence>
<dbReference type="PANTHER" id="PTHR42801:SF4">
    <property type="entry name" value="AHPC_TSA FAMILY PROTEIN"/>
    <property type="match status" value="1"/>
</dbReference>
<sequence length="158" mass="17918">MQEGQPAIDFTLKGTAGQDVSLSDYKGKYIILYFYPKDHTPGCTTQACDFRDQYAAYEDLGAVILGVSRDTVATHQKFTEKHALPFLLLSDPDAKVCQMYEVFKEKNMFGQKKMGIERSTFIIDPQFNIVKAYRKVKVKDHVALALAFVREHIEKGQA</sequence>
<organism evidence="15 16">
    <name type="scientific">Polycladospora coralii</name>
    <dbReference type="NCBI Taxonomy" id="2771432"/>
    <lineage>
        <taxon>Bacteria</taxon>
        <taxon>Bacillati</taxon>
        <taxon>Bacillota</taxon>
        <taxon>Bacilli</taxon>
        <taxon>Bacillales</taxon>
        <taxon>Thermoactinomycetaceae</taxon>
        <taxon>Polycladospora</taxon>
    </lineage>
</organism>
<evidence type="ECO:0000256" key="1">
    <source>
        <dbReference type="ARBA" id="ARBA00003330"/>
    </source>
</evidence>